<keyword evidence="3" id="KW-1185">Reference proteome</keyword>
<feature type="transmembrane region" description="Helical" evidence="1">
    <location>
        <begin position="7"/>
        <end position="25"/>
    </location>
</feature>
<dbReference type="PROSITE" id="PS51257">
    <property type="entry name" value="PROKAR_LIPOPROTEIN"/>
    <property type="match status" value="1"/>
</dbReference>
<feature type="transmembrane region" description="Helical" evidence="1">
    <location>
        <begin position="31"/>
        <end position="47"/>
    </location>
</feature>
<keyword evidence="1" id="KW-0472">Membrane</keyword>
<dbReference type="RefSeq" id="WP_188401033.1">
    <property type="nucleotide sequence ID" value="NZ_BMCE01000001.1"/>
</dbReference>
<name>A0ABS2ZHC4_9BACL</name>
<evidence type="ECO:0000313" key="2">
    <source>
        <dbReference type="EMBL" id="MBN3546729.1"/>
    </source>
</evidence>
<gene>
    <name evidence="2" type="ORF">JYA64_15585</name>
</gene>
<evidence type="ECO:0008006" key="4">
    <source>
        <dbReference type="Google" id="ProtNLM"/>
    </source>
</evidence>
<organism evidence="2 3">
    <name type="scientific">Fictibacillus barbaricus</name>
    <dbReference type="NCBI Taxonomy" id="182136"/>
    <lineage>
        <taxon>Bacteria</taxon>
        <taxon>Bacillati</taxon>
        <taxon>Bacillota</taxon>
        <taxon>Bacilli</taxon>
        <taxon>Bacillales</taxon>
        <taxon>Fictibacillaceae</taxon>
        <taxon>Fictibacillus</taxon>
    </lineage>
</organism>
<evidence type="ECO:0000256" key="1">
    <source>
        <dbReference type="SAM" id="Phobius"/>
    </source>
</evidence>
<keyword evidence="1" id="KW-0812">Transmembrane</keyword>
<dbReference type="Proteomes" id="UP001319060">
    <property type="component" value="Unassembled WGS sequence"/>
</dbReference>
<sequence>MKSSRRTYVLLLIVLFLLTACRFIFNELSSYLDLAFIIAVLILVPVSKRMKS</sequence>
<evidence type="ECO:0000313" key="3">
    <source>
        <dbReference type="Proteomes" id="UP001319060"/>
    </source>
</evidence>
<reference evidence="2 3" key="1">
    <citation type="submission" date="2021-01" db="EMBL/GenBank/DDBJ databases">
        <title>Genome Sequencing of Type Strains.</title>
        <authorList>
            <person name="Lemaire J.F."/>
            <person name="Inderbitzin P."/>
            <person name="Collins S.B."/>
            <person name="Wespe N."/>
            <person name="Knight-Connoni V."/>
        </authorList>
    </citation>
    <scope>NUCLEOTIDE SEQUENCE [LARGE SCALE GENOMIC DNA]</scope>
    <source>
        <strain evidence="2 3">DSM 14730</strain>
    </source>
</reference>
<proteinExistence type="predicted"/>
<protein>
    <recommendedName>
        <fullName evidence="4">Lipoprotein</fullName>
    </recommendedName>
</protein>
<accession>A0ABS2ZHC4</accession>
<comment type="caution">
    <text evidence="2">The sequence shown here is derived from an EMBL/GenBank/DDBJ whole genome shotgun (WGS) entry which is preliminary data.</text>
</comment>
<keyword evidence="1" id="KW-1133">Transmembrane helix</keyword>
<dbReference type="EMBL" id="JAFHKS010000044">
    <property type="protein sequence ID" value="MBN3546729.1"/>
    <property type="molecule type" value="Genomic_DNA"/>
</dbReference>